<dbReference type="AlphaFoldDB" id="Q8EWG1"/>
<dbReference type="Proteomes" id="UP000002522">
    <property type="component" value="Chromosome"/>
</dbReference>
<organism evidence="2 3">
    <name type="scientific">Malacoplasma penetrans (strain HF-2)</name>
    <name type="common">Mycoplasma penetrans</name>
    <dbReference type="NCBI Taxonomy" id="272633"/>
    <lineage>
        <taxon>Bacteria</taxon>
        <taxon>Bacillati</taxon>
        <taxon>Mycoplasmatota</taxon>
        <taxon>Mycoplasmoidales</taxon>
        <taxon>Mycoplasmoidaceae</taxon>
        <taxon>Malacoplasma</taxon>
    </lineage>
</organism>
<evidence type="ECO:0000313" key="3">
    <source>
        <dbReference type="Proteomes" id="UP000002522"/>
    </source>
</evidence>
<feature type="transmembrane region" description="Helical" evidence="1">
    <location>
        <begin position="115"/>
        <end position="137"/>
    </location>
</feature>
<feature type="transmembrane region" description="Helical" evidence="1">
    <location>
        <begin position="20"/>
        <end position="45"/>
    </location>
</feature>
<proteinExistence type="predicted"/>
<reference evidence="2 3" key="1">
    <citation type="journal article" date="2002" name="Nucleic Acids Res.">
        <title>The complete genomic sequence of Mycoplasma penetrans, an intracellular bacterial pathogen in humans.</title>
        <authorList>
            <person name="Sasaki Y."/>
            <person name="Ishikawa J."/>
            <person name="Yamashita A."/>
            <person name="Oshima K."/>
            <person name="Kenri T."/>
            <person name="Furuya K."/>
            <person name="Yoshino C."/>
            <person name="Horino A."/>
            <person name="Shiba T."/>
            <person name="Sasaki T."/>
            <person name="Hattori M."/>
        </authorList>
    </citation>
    <scope>NUCLEOTIDE SEQUENCE [LARGE SCALE GENOMIC DNA]</scope>
    <source>
        <strain evidence="2 3">HF-2</strain>
    </source>
</reference>
<keyword evidence="1" id="KW-0472">Membrane</keyword>
<sequence length="138" mass="15335">MGRRERERGEKKGGFLSFIFKLVFCLLFIALGLLTTLFTVTYIGYNNHIVEGGWEWAAKIPFVTDIYTWIAAQGNTTIASTGVTLILVGLDVSLLYFGIMFIIKKIPLIGRIIRWLTGIIPTLGIIAIVIGVVLVIFV</sequence>
<accession>Q8EWG1</accession>
<dbReference type="STRING" id="272633.gene:10731346"/>
<dbReference type="EMBL" id="BA000026">
    <property type="protein sequence ID" value="BAC44035.1"/>
    <property type="molecule type" value="Genomic_DNA"/>
</dbReference>
<dbReference type="HOGENOM" id="CLU_1853019_0_0_14"/>
<name>Q8EWG1_MALP2</name>
<gene>
    <name evidence="2" type="ordered locus">MYPE2450</name>
</gene>
<dbReference type="KEGG" id="mpe:MYPE2450"/>
<protein>
    <submittedName>
        <fullName evidence="2">Predicted integral membrane protein</fullName>
    </submittedName>
</protein>
<dbReference type="InParanoid" id="Q8EWG1"/>
<feature type="transmembrane region" description="Helical" evidence="1">
    <location>
        <begin position="83"/>
        <end position="103"/>
    </location>
</feature>
<evidence type="ECO:0000313" key="2">
    <source>
        <dbReference type="EMBL" id="BAC44035.1"/>
    </source>
</evidence>
<keyword evidence="3" id="KW-1185">Reference proteome</keyword>
<evidence type="ECO:0000256" key="1">
    <source>
        <dbReference type="SAM" id="Phobius"/>
    </source>
</evidence>
<keyword evidence="1" id="KW-0812">Transmembrane</keyword>
<dbReference type="RefSeq" id="WP_011077071.1">
    <property type="nucleotide sequence ID" value="NC_004432.1"/>
</dbReference>
<keyword evidence="1" id="KW-1133">Transmembrane helix</keyword>